<dbReference type="RefSeq" id="WP_026642328.1">
    <property type="nucleotide sequence ID" value="NZ_JAXEUP010000010.1"/>
</dbReference>
<keyword evidence="2" id="KW-0808">Transferase</keyword>
<dbReference type="STRING" id="356829.BITS_1324"/>
<evidence type="ECO:0000259" key="1">
    <source>
        <dbReference type="PROSITE" id="PS51094"/>
    </source>
</evidence>
<dbReference type="AlphaFoldDB" id="A0A087E9K5"/>
<comment type="caution">
    <text evidence="2">The sequence shown here is derived from an EMBL/GenBank/DDBJ whole genome shotgun (WGS) entry which is preliminary data.</text>
</comment>
<sequence>MERIILWHPKPAHTKAELLRKVVQELESRGLVTDSAEIITLLHERENLGSTLLTERLAIPHAQSEAITKAAIVYVATEDPIADWQSASRFIFTFLPEAPDRGDAYAIRDFFIRLADDDVAEALGECDEEQVLELLT</sequence>
<feature type="domain" description="PTS EIIA type-2" evidence="1">
    <location>
        <begin position="1"/>
        <end position="136"/>
    </location>
</feature>
<proteinExistence type="predicted"/>
<dbReference type="EMBL" id="JGZU01000018">
    <property type="protein sequence ID" value="KFJ04456.1"/>
    <property type="molecule type" value="Genomic_DNA"/>
</dbReference>
<accession>A0A087E9K5</accession>
<dbReference type="InterPro" id="IPR051541">
    <property type="entry name" value="PTS_SugarTrans_NitroReg"/>
</dbReference>
<dbReference type="Pfam" id="PF00359">
    <property type="entry name" value="PTS_EIIA_2"/>
    <property type="match status" value="1"/>
</dbReference>
<evidence type="ECO:0000313" key="2">
    <source>
        <dbReference type="EMBL" id="KFJ04456.1"/>
    </source>
</evidence>
<dbReference type="eggNOG" id="ENOG5032CXN">
    <property type="taxonomic scope" value="Bacteria"/>
</dbReference>
<gene>
    <name evidence="2" type="ORF">BITS_1324</name>
</gene>
<dbReference type="Proteomes" id="UP000029080">
    <property type="component" value="Unassembled WGS sequence"/>
</dbReference>
<keyword evidence="3" id="KW-1185">Reference proteome</keyword>
<dbReference type="PROSITE" id="PS51094">
    <property type="entry name" value="PTS_EIIA_TYPE_2"/>
    <property type="match status" value="1"/>
</dbReference>
<evidence type="ECO:0000313" key="3">
    <source>
        <dbReference type="Proteomes" id="UP000029080"/>
    </source>
</evidence>
<organism evidence="2 3">
    <name type="scientific">Bifidobacterium tsurumiense</name>
    <dbReference type="NCBI Taxonomy" id="356829"/>
    <lineage>
        <taxon>Bacteria</taxon>
        <taxon>Bacillati</taxon>
        <taxon>Actinomycetota</taxon>
        <taxon>Actinomycetes</taxon>
        <taxon>Bifidobacteriales</taxon>
        <taxon>Bifidobacteriaceae</taxon>
        <taxon>Bifidobacterium</taxon>
    </lineage>
</organism>
<protein>
    <submittedName>
        <fullName evidence="2">Putative phosphoenolpyruvate-dependent sugar phosphotransferase system, EIIA 2</fullName>
    </submittedName>
</protein>
<dbReference type="Gene3D" id="3.40.930.10">
    <property type="entry name" value="Mannitol-specific EII, Chain A"/>
    <property type="match status" value="1"/>
</dbReference>
<reference evidence="2 3" key="1">
    <citation type="submission" date="2014-03" db="EMBL/GenBank/DDBJ databases">
        <title>Genomics of Bifidobacteria.</title>
        <authorList>
            <person name="Ventura M."/>
            <person name="Milani C."/>
            <person name="Lugli G.A."/>
        </authorList>
    </citation>
    <scope>NUCLEOTIDE SEQUENCE [LARGE SCALE GENOMIC DNA]</scope>
    <source>
        <strain evidence="2 3">JCM 13495</strain>
    </source>
</reference>
<dbReference type="PANTHER" id="PTHR47738:SF1">
    <property type="entry name" value="NITROGEN REGULATORY PROTEIN"/>
    <property type="match status" value="1"/>
</dbReference>
<keyword evidence="2" id="KW-0670">Pyruvate</keyword>
<dbReference type="GO" id="GO:0016740">
    <property type="term" value="F:transferase activity"/>
    <property type="evidence" value="ECO:0007669"/>
    <property type="project" value="UniProtKB-KW"/>
</dbReference>
<dbReference type="GO" id="GO:0030295">
    <property type="term" value="F:protein kinase activator activity"/>
    <property type="evidence" value="ECO:0007669"/>
    <property type="project" value="TreeGrafter"/>
</dbReference>
<dbReference type="InterPro" id="IPR002178">
    <property type="entry name" value="PTS_EIIA_type-2_dom"/>
</dbReference>
<dbReference type="SUPFAM" id="SSF55804">
    <property type="entry name" value="Phoshotransferase/anion transport protein"/>
    <property type="match status" value="1"/>
</dbReference>
<dbReference type="PANTHER" id="PTHR47738">
    <property type="entry name" value="PTS SYSTEM FRUCTOSE-LIKE EIIA COMPONENT-RELATED"/>
    <property type="match status" value="1"/>
</dbReference>
<dbReference type="InterPro" id="IPR016152">
    <property type="entry name" value="PTrfase/Anion_transptr"/>
</dbReference>
<name>A0A087E9K5_9BIFI</name>